<dbReference type="KEGG" id="erc:Ecym_5218"/>
<sequence>MPSKNSINRPKQKINLQHKVRSNAAKRLAREKAGLLAPPRSSTASKSGQARSIPWELYKGESVERGPMTTKTLSKKRAKKIERNLRYVEQRKLLIDIQAAKESGMEIDDSSVKVAKVQKKGAIEKVKECMWSVLEDTTTQGFTLHTGTGTTLGGPYFP</sequence>
<keyword evidence="5" id="KW-0690">Ribosome biogenesis</keyword>
<evidence type="ECO:0000256" key="1">
    <source>
        <dbReference type="ARBA" id="ARBA00004123"/>
    </source>
</evidence>
<dbReference type="GeneID" id="11471915"/>
<keyword evidence="6" id="KW-0539">Nucleus</keyword>
<feature type="compositionally biased region" description="Basic residues" evidence="7">
    <location>
        <begin position="10"/>
        <end position="21"/>
    </location>
</feature>
<feature type="region of interest" description="Disordered" evidence="7">
    <location>
        <begin position="1"/>
        <end position="50"/>
    </location>
</feature>
<gene>
    <name evidence="8" type="ordered locus">Ecym_5218</name>
</gene>
<evidence type="ECO:0000256" key="3">
    <source>
        <dbReference type="ARBA" id="ARBA00022448"/>
    </source>
</evidence>
<dbReference type="eggNOG" id="ENOG502S14D">
    <property type="taxonomic scope" value="Eukaryota"/>
</dbReference>
<evidence type="ECO:0000313" key="9">
    <source>
        <dbReference type="Proteomes" id="UP000006790"/>
    </source>
</evidence>
<name>I6ND45_ERECY</name>
<evidence type="ECO:0000256" key="5">
    <source>
        <dbReference type="ARBA" id="ARBA00022517"/>
    </source>
</evidence>
<keyword evidence="3" id="KW-0813">Transport</keyword>
<dbReference type="InterPro" id="IPR022784">
    <property type="entry name" value="Ribosome_bgen_Alb1"/>
</dbReference>
<dbReference type="AlphaFoldDB" id="I6ND45"/>
<dbReference type="STRING" id="931890.I6ND45"/>
<keyword evidence="4" id="KW-0963">Cytoplasm</keyword>
<dbReference type="RefSeq" id="XP_003646804.1">
    <property type="nucleotide sequence ID" value="XM_003646756.1"/>
</dbReference>
<evidence type="ECO:0008006" key="10">
    <source>
        <dbReference type="Google" id="ProtNLM"/>
    </source>
</evidence>
<evidence type="ECO:0000256" key="4">
    <source>
        <dbReference type="ARBA" id="ARBA00022490"/>
    </source>
</evidence>
<dbReference type="HOGENOM" id="CLU_103824_0_0_1"/>
<dbReference type="EMBL" id="CP002501">
    <property type="protein sequence ID" value="AET39987.1"/>
    <property type="molecule type" value="Genomic_DNA"/>
</dbReference>
<feature type="compositionally biased region" description="Polar residues" evidence="7">
    <location>
        <begin position="40"/>
        <end position="50"/>
    </location>
</feature>
<dbReference type="OrthoDB" id="4086742at2759"/>
<dbReference type="Pfam" id="PF09135">
    <property type="entry name" value="Alb1"/>
    <property type="match status" value="1"/>
</dbReference>
<comment type="subcellular location">
    <subcellularLocation>
        <location evidence="2">Cytoplasm</location>
    </subcellularLocation>
    <subcellularLocation>
        <location evidence="1">Nucleus</location>
    </subcellularLocation>
</comment>
<evidence type="ECO:0000256" key="7">
    <source>
        <dbReference type="SAM" id="MobiDB-lite"/>
    </source>
</evidence>
<reference evidence="8 9" key="1">
    <citation type="journal article" date="2011" name="G3 (Bethesda)">
        <title>Genome evolution in the Eremothecium clade of the Saccharomyces complex revealed by comparative genomics.</title>
        <authorList>
            <person name="Wendland J."/>
            <person name="Walther A."/>
        </authorList>
    </citation>
    <scope>NUCLEOTIDE SEQUENCE [LARGE SCALE GENOMIC DNA]</scope>
    <source>
        <strain evidence="9">CBS 270.75 / DBVPG 7215 / KCTC 17166 / NRRL Y-17582</strain>
    </source>
</reference>
<evidence type="ECO:0000256" key="6">
    <source>
        <dbReference type="ARBA" id="ARBA00023242"/>
    </source>
</evidence>
<dbReference type="GO" id="GO:0042273">
    <property type="term" value="P:ribosomal large subunit biogenesis"/>
    <property type="evidence" value="ECO:0007669"/>
    <property type="project" value="EnsemblFungi"/>
</dbReference>
<accession>I6ND45</accession>
<proteinExistence type="predicted"/>
<evidence type="ECO:0000256" key="2">
    <source>
        <dbReference type="ARBA" id="ARBA00004496"/>
    </source>
</evidence>
<keyword evidence="9" id="KW-1185">Reference proteome</keyword>
<organism evidence="8 9">
    <name type="scientific">Eremothecium cymbalariae (strain CBS 270.75 / DBVPG 7215 / KCTC 17166 / NRRL Y-17582)</name>
    <name type="common">Yeast</name>
    <dbReference type="NCBI Taxonomy" id="931890"/>
    <lineage>
        <taxon>Eukaryota</taxon>
        <taxon>Fungi</taxon>
        <taxon>Dikarya</taxon>
        <taxon>Ascomycota</taxon>
        <taxon>Saccharomycotina</taxon>
        <taxon>Saccharomycetes</taxon>
        <taxon>Saccharomycetales</taxon>
        <taxon>Saccharomycetaceae</taxon>
        <taxon>Eremothecium</taxon>
    </lineage>
</organism>
<evidence type="ECO:0000313" key="8">
    <source>
        <dbReference type="EMBL" id="AET39987.1"/>
    </source>
</evidence>
<dbReference type="GO" id="GO:0005737">
    <property type="term" value="C:cytoplasm"/>
    <property type="evidence" value="ECO:0007669"/>
    <property type="project" value="UniProtKB-SubCell"/>
</dbReference>
<dbReference type="GO" id="GO:0005634">
    <property type="term" value="C:nucleus"/>
    <property type="evidence" value="ECO:0007669"/>
    <property type="project" value="UniProtKB-SubCell"/>
</dbReference>
<protein>
    <recommendedName>
        <fullName evidence="10">Ribosome biogenesis protein ALB1</fullName>
    </recommendedName>
</protein>
<dbReference type="OMA" id="HHKVHSL"/>
<dbReference type="FunCoup" id="I6ND45">
    <property type="interactions" value="234"/>
</dbReference>
<dbReference type="InParanoid" id="I6ND45"/>
<dbReference type="Proteomes" id="UP000006790">
    <property type="component" value="Chromosome 5"/>
</dbReference>